<name>A0ABD1Y5Z1_9MARC</name>
<dbReference type="Proteomes" id="UP001605036">
    <property type="component" value="Unassembled WGS sequence"/>
</dbReference>
<organism evidence="2 3">
    <name type="scientific">Riccia fluitans</name>
    <dbReference type="NCBI Taxonomy" id="41844"/>
    <lineage>
        <taxon>Eukaryota</taxon>
        <taxon>Viridiplantae</taxon>
        <taxon>Streptophyta</taxon>
        <taxon>Embryophyta</taxon>
        <taxon>Marchantiophyta</taxon>
        <taxon>Marchantiopsida</taxon>
        <taxon>Marchantiidae</taxon>
        <taxon>Marchantiales</taxon>
        <taxon>Ricciaceae</taxon>
        <taxon>Riccia</taxon>
    </lineage>
</organism>
<feature type="domain" description="Reverse transcriptase" evidence="1">
    <location>
        <begin position="1"/>
        <end position="144"/>
    </location>
</feature>
<dbReference type="PANTHER" id="PTHR31635:SF196">
    <property type="entry name" value="REVERSE TRANSCRIPTASE DOMAIN-CONTAINING PROTEIN-RELATED"/>
    <property type="match status" value="1"/>
</dbReference>
<sequence length="199" mass="22504">MGRLGFDQVVIELTRALVSEGHAKVHLNGKFTKPFKLERGVRQGFPVLPLLFAISTQPLMRLLQEGERKGELQGVNVPRGISLLHRLFADDSGVSIKAEENNFRNLCNIIGKFEKMSGAQLNPTKSIIMPFALEHPSNWLLETGCQVLRPGQFITYLGCRFGVEKAETERANAIRNKIQTKLCKWSNRFLMWSSRVLLL</sequence>
<accession>A0ABD1Y5Z1</accession>
<dbReference type="EMBL" id="JBHFFA010000006">
    <property type="protein sequence ID" value="KAL2621819.1"/>
    <property type="molecule type" value="Genomic_DNA"/>
</dbReference>
<gene>
    <name evidence="2" type="ORF">R1flu_002024</name>
</gene>
<comment type="caution">
    <text evidence="2">The sequence shown here is derived from an EMBL/GenBank/DDBJ whole genome shotgun (WGS) entry which is preliminary data.</text>
</comment>
<dbReference type="PROSITE" id="PS50878">
    <property type="entry name" value="RT_POL"/>
    <property type="match status" value="1"/>
</dbReference>
<protein>
    <recommendedName>
        <fullName evidence="1">Reverse transcriptase domain-containing protein</fullName>
    </recommendedName>
</protein>
<dbReference type="AlphaFoldDB" id="A0ABD1Y5Z1"/>
<proteinExistence type="predicted"/>
<evidence type="ECO:0000313" key="2">
    <source>
        <dbReference type="EMBL" id="KAL2621819.1"/>
    </source>
</evidence>
<reference evidence="2 3" key="1">
    <citation type="submission" date="2024-09" db="EMBL/GenBank/DDBJ databases">
        <title>Chromosome-scale assembly of Riccia fluitans.</title>
        <authorList>
            <person name="Paukszto L."/>
            <person name="Sawicki J."/>
            <person name="Karawczyk K."/>
            <person name="Piernik-Szablinska J."/>
            <person name="Szczecinska M."/>
            <person name="Mazdziarz M."/>
        </authorList>
    </citation>
    <scope>NUCLEOTIDE SEQUENCE [LARGE SCALE GENOMIC DNA]</scope>
    <source>
        <strain evidence="2">Rf_01</strain>
        <tissue evidence="2">Aerial parts of the thallus</tissue>
    </source>
</reference>
<keyword evidence="3" id="KW-1185">Reference proteome</keyword>
<dbReference type="InterPro" id="IPR000477">
    <property type="entry name" value="RT_dom"/>
</dbReference>
<evidence type="ECO:0000313" key="3">
    <source>
        <dbReference type="Proteomes" id="UP001605036"/>
    </source>
</evidence>
<dbReference type="PANTHER" id="PTHR31635">
    <property type="entry name" value="REVERSE TRANSCRIPTASE DOMAIN-CONTAINING PROTEIN-RELATED"/>
    <property type="match status" value="1"/>
</dbReference>
<dbReference type="Pfam" id="PF00078">
    <property type="entry name" value="RVT_1"/>
    <property type="match status" value="1"/>
</dbReference>
<evidence type="ECO:0000259" key="1">
    <source>
        <dbReference type="PROSITE" id="PS50878"/>
    </source>
</evidence>